<feature type="compositionally biased region" description="Polar residues" evidence="1">
    <location>
        <begin position="429"/>
        <end position="441"/>
    </location>
</feature>
<dbReference type="GO" id="GO:0016787">
    <property type="term" value="F:hydrolase activity"/>
    <property type="evidence" value="ECO:0007669"/>
    <property type="project" value="InterPro"/>
</dbReference>
<feature type="compositionally biased region" description="Acidic residues" evidence="1">
    <location>
        <begin position="452"/>
        <end position="464"/>
    </location>
</feature>
<feature type="compositionally biased region" description="Low complexity" evidence="1">
    <location>
        <begin position="114"/>
        <end position="132"/>
    </location>
</feature>
<protein>
    <submittedName>
        <fullName evidence="5">Uncharacterized protein</fullName>
    </submittedName>
</protein>
<evidence type="ECO:0000256" key="1">
    <source>
        <dbReference type="SAM" id="MobiDB-lite"/>
    </source>
</evidence>
<dbReference type="KEGG" id="sre:PTSG_03652"/>
<dbReference type="GO" id="GO:0032042">
    <property type="term" value="P:mitochondrial DNA metabolic process"/>
    <property type="evidence" value="ECO:0007669"/>
    <property type="project" value="TreeGrafter"/>
</dbReference>
<feature type="region of interest" description="Disordered" evidence="1">
    <location>
        <begin position="624"/>
        <end position="653"/>
    </location>
</feature>
<name>F2U675_SALR5</name>
<evidence type="ECO:0000313" key="6">
    <source>
        <dbReference type="Proteomes" id="UP000007799"/>
    </source>
</evidence>
<organism evidence="6">
    <name type="scientific">Salpingoeca rosetta (strain ATCC 50818 / BSB-021)</name>
    <dbReference type="NCBI Taxonomy" id="946362"/>
    <lineage>
        <taxon>Eukaryota</taxon>
        <taxon>Choanoflagellata</taxon>
        <taxon>Craspedida</taxon>
        <taxon>Salpingoecidae</taxon>
        <taxon>Salpingoeca</taxon>
    </lineage>
</organism>
<dbReference type="Pfam" id="PF04851">
    <property type="entry name" value="ResIII"/>
    <property type="match status" value="1"/>
</dbReference>
<reference evidence="5" key="1">
    <citation type="submission" date="2009-08" db="EMBL/GenBank/DDBJ databases">
        <title>Annotation of Salpingoeca rosetta.</title>
        <authorList>
            <consortium name="The Broad Institute Genome Sequencing Platform"/>
            <person name="Russ C."/>
            <person name="Cuomo C."/>
            <person name="Burger G."/>
            <person name="Gray M.W."/>
            <person name="Holland P.W.H."/>
            <person name="King N."/>
            <person name="Lang F.B.F."/>
            <person name="Roger A.J."/>
            <person name="Ruiz-Trillo I."/>
            <person name="Young S.K."/>
            <person name="Zeng Q."/>
            <person name="Gargeya S."/>
            <person name="Alvarado L."/>
            <person name="Berlin A."/>
            <person name="Chapman S.B."/>
            <person name="Chen Z."/>
            <person name="Freedman E."/>
            <person name="Gellesch M."/>
            <person name="Goldberg J."/>
            <person name="Griggs A."/>
            <person name="Gujja S."/>
            <person name="Heilman E."/>
            <person name="Heiman D."/>
            <person name="Howarth C."/>
            <person name="Mehta T."/>
            <person name="Neiman D."/>
            <person name="Pearson M."/>
            <person name="Roberts A."/>
            <person name="Saif S."/>
            <person name="Shea T."/>
            <person name="Shenoy N."/>
            <person name="Sisk P."/>
            <person name="Stolte C."/>
            <person name="Sykes S."/>
            <person name="White J."/>
            <person name="Yandava C."/>
            <person name="Haas B."/>
            <person name="Nusbaum C."/>
            <person name="Birren B."/>
        </authorList>
    </citation>
    <scope>NUCLEOTIDE SEQUENCE [LARGE SCALE GENOMIC DNA]</scope>
    <source>
        <strain evidence="5">ATCC 50818</strain>
    </source>
</reference>
<evidence type="ECO:0000259" key="4">
    <source>
        <dbReference type="PROSITE" id="PS51194"/>
    </source>
</evidence>
<gene>
    <name evidence="5" type="ORF">PTSG_03652</name>
</gene>
<accession>F2U675</accession>
<feature type="region of interest" description="Disordered" evidence="1">
    <location>
        <begin position="299"/>
        <end position="356"/>
    </location>
</feature>
<dbReference type="eggNOG" id="ENOG502QT4U">
    <property type="taxonomic scope" value="Eukaryota"/>
</dbReference>
<dbReference type="CDD" id="cd18799">
    <property type="entry name" value="SF2_C_EcoAI-like"/>
    <property type="match status" value="1"/>
</dbReference>
<dbReference type="InterPro" id="IPR027417">
    <property type="entry name" value="P-loop_NTPase"/>
</dbReference>
<dbReference type="OrthoDB" id="16911at2759"/>
<keyword evidence="2" id="KW-0732">Signal</keyword>
<proteinExistence type="predicted"/>
<feature type="compositionally biased region" description="Basic and acidic residues" evidence="1">
    <location>
        <begin position="644"/>
        <end position="653"/>
    </location>
</feature>
<dbReference type="InterPro" id="IPR001650">
    <property type="entry name" value="Helicase_C-like"/>
</dbReference>
<dbReference type="PANTHER" id="PTHR47396:SF1">
    <property type="entry name" value="ATP-DEPENDENT HELICASE IRC3-RELATED"/>
    <property type="match status" value="1"/>
</dbReference>
<dbReference type="PROSITE" id="PS51192">
    <property type="entry name" value="HELICASE_ATP_BIND_1"/>
    <property type="match status" value="1"/>
</dbReference>
<dbReference type="GO" id="GO:0005759">
    <property type="term" value="C:mitochondrial matrix"/>
    <property type="evidence" value="ECO:0007669"/>
    <property type="project" value="TreeGrafter"/>
</dbReference>
<dbReference type="Pfam" id="PF00271">
    <property type="entry name" value="Helicase_C"/>
    <property type="match status" value="1"/>
</dbReference>
<feature type="region of interest" description="Disordered" evidence="1">
    <location>
        <begin position="97"/>
        <end position="132"/>
    </location>
</feature>
<dbReference type="GO" id="GO:0061749">
    <property type="term" value="F:forked DNA-dependent helicase activity"/>
    <property type="evidence" value="ECO:0007669"/>
    <property type="project" value="TreeGrafter"/>
</dbReference>
<evidence type="ECO:0000256" key="2">
    <source>
        <dbReference type="SAM" id="SignalP"/>
    </source>
</evidence>
<dbReference type="PANTHER" id="PTHR47396">
    <property type="entry name" value="TYPE I RESTRICTION ENZYME ECOKI R PROTEIN"/>
    <property type="match status" value="1"/>
</dbReference>
<evidence type="ECO:0000259" key="3">
    <source>
        <dbReference type="PROSITE" id="PS51192"/>
    </source>
</evidence>
<dbReference type="STRING" id="946362.F2U675"/>
<dbReference type="InterPro" id="IPR050742">
    <property type="entry name" value="Helicase_Restrict-Modif_Enz"/>
</dbReference>
<dbReference type="GO" id="GO:0000403">
    <property type="term" value="F:Y-form DNA binding"/>
    <property type="evidence" value="ECO:0007669"/>
    <property type="project" value="TreeGrafter"/>
</dbReference>
<dbReference type="Gene3D" id="3.40.50.300">
    <property type="entry name" value="P-loop containing nucleotide triphosphate hydrolases"/>
    <property type="match status" value="2"/>
</dbReference>
<feature type="domain" description="Helicase ATP-binding" evidence="3">
    <location>
        <begin position="162"/>
        <end position="383"/>
    </location>
</feature>
<dbReference type="SMART" id="SM00487">
    <property type="entry name" value="DEXDc"/>
    <property type="match status" value="1"/>
</dbReference>
<dbReference type="SUPFAM" id="SSF52540">
    <property type="entry name" value="P-loop containing nucleoside triphosphate hydrolases"/>
    <property type="match status" value="1"/>
</dbReference>
<keyword evidence="6" id="KW-1185">Reference proteome</keyword>
<dbReference type="Proteomes" id="UP000007799">
    <property type="component" value="Unassembled WGS sequence"/>
</dbReference>
<feature type="compositionally biased region" description="Basic and acidic residues" evidence="1">
    <location>
        <begin position="315"/>
        <end position="335"/>
    </location>
</feature>
<dbReference type="AlphaFoldDB" id="F2U675"/>
<dbReference type="GO" id="GO:0070125">
    <property type="term" value="P:mitochondrial translational elongation"/>
    <property type="evidence" value="ECO:0007669"/>
    <property type="project" value="TreeGrafter"/>
</dbReference>
<feature type="compositionally biased region" description="Basic and acidic residues" evidence="1">
    <location>
        <begin position="442"/>
        <end position="451"/>
    </location>
</feature>
<dbReference type="EMBL" id="GL832962">
    <property type="protein sequence ID" value="EGD83016.1"/>
    <property type="molecule type" value="Genomic_DNA"/>
</dbReference>
<dbReference type="InParanoid" id="F2U675"/>
<feature type="chain" id="PRO_5003288437" evidence="2">
    <location>
        <begin position="20"/>
        <end position="837"/>
    </location>
</feature>
<dbReference type="GeneID" id="16075962"/>
<dbReference type="PROSITE" id="PS51194">
    <property type="entry name" value="HELICASE_CTER"/>
    <property type="match status" value="1"/>
</dbReference>
<dbReference type="InterPro" id="IPR006935">
    <property type="entry name" value="Helicase/UvrB_N"/>
</dbReference>
<dbReference type="InterPro" id="IPR014001">
    <property type="entry name" value="Helicase_ATP-bd"/>
</dbReference>
<evidence type="ECO:0000313" key="5">
    <source>
        <dbReference type="EMBL" id="EGD83016.1"/>
    </source>
</evidence>
<feature type="compositionally biased region" description="Low complexity" evidence="1">
    <location>
        <begin position="340"/>
        <end position="353"/>
    </location>
</feature>
<feature type="region of interest" description="Disordered" evidence="1">
    <location>
        <begin position="411"/>
        <end position="477"/>
    </location>
</feature>
<dbReference type="SMART" id="SM00490">
    <property type="entry name" value="HELICc"/>
    <property type="match status" value="1"/>
</dbReference>
<feature type="domain" description="Helicase C-terminal" evidence="4">
    <location>
        <begin position="485"/>
        <end position="629"/>
    </location>
</feature>
<dbReference type="GO" id="GO:0036121">
    <property type="term" value="F:double-stranded DNA helicase activity"/>
    <property type="evidence" value="ECO:0007669"/>
    <property type="project" value="TreeGrafter"/>
</dbReference>
<feature type="signal peptide" evidence="2">
    <location>
        <begin position="1"/>
        <end position="19"/>
    </location>
</feature>
<dbReference type="GO" id="GO:0005524">
    <property type="term" value="F:ATP binding"/>
    <property type="evidence" value="ECO:0007669"/>
    <property type="project" value="InterPro"/>
</dbReference>
<dbReference type="RefSeq" id="XP_004995380.1">
    <property type="nucleotide sequence ID" value="XM_004995323.1"/>
</dbReference>
<sequence length="837" mass="91954">MLHGGAAVCAASSVTAVAAAPWLLRCCGSAVRRASWRHAAQGIRSHAAARRLVTTLPRPHLRALDRRAVVAAGTGSVPHSMFCSVSSFTTSATQGSAEVDGSATAPDAASDHLASGSTSPVSTAAASPPQSQASWLDKLAPLSGNQITLRPYQVEAIEKSLEAIKNGVHAQAISLPTGAGKTVIFSHLIPLVPPPTTKATKTLVLAHRKELLKQAHDKIRASNPTLTVGIDSGTSHLAKTDDVDVVLASVPKLGRMEADIHLERFDPEEFKLIVIDEAHHATAETYQRVLDYFLKDADDPDEAGNSNDSNTDADDSARDDAAGARVHGDFPHDDTTTNGTSSTVASAPPSSAHPKPHVWGCSATLVRPDRVPLANVFEQITYQVSLPQMLEWGYVSPVTVLQVDVQEPPHMGNDVLVQPRSIGGGASSDLGQHTSAGNTRYHTLERTRSQDDDGNDDYDDDNDSINERDAENGSGGPESAISFSLVYEEWKRLAEGRKSTLVFVSKIVHLENIQNVFRENGVDARQLTGQTRLDLRDRILSDFRARKFPVLINVGVLTEGTDLPCVDCIVIARRVGSHTLLAQMVGRGLRLYPDKENCLILDCMKTFASLSLYLEPTLHPIRANRDGPALPNGEENGQDEVQDKEDNDKVEDAHEWEETQSLEHVNMVAQEVDPLWQVPESDLFKVAETYILPLYTKDEFLVLHPKEDKYIAAIIHLASHRWTVRQYLNPRDVRVNINASKPADILAVLHAHSFVDDDLKRMYYATKSMQKQPATTRQLSFIRNLYRDASMRFPDLDNYTKAQASRLITYGHVIRRRFPGPLRSGRLDWLLQPPYDL</sequence>